<dbReference type="GO" id="GO:0009279">
    <property type="term" value="C:cell outer membrane"/>
    <property type="evidence" value="ECO:0007669"/>
    <property type="project" value="UniProtKB-SubCell"/>
</dbReference>
<feature type="chain" id="PRO_5008088542" description="Autotransporter domain-containing protein" evidence="8">
    <location>
        <begin position="24"/>
        <end position="2141"/>
    </location>
</feature>
<sequence length="2141" mass="212208">MKNVNMLSACMAVLIAAPCVSLAQTVINQTTGSSYSTVNAAVNAVQDGQTIVISADQTLTSNISLGTSKDGVVFTLQGSGSGVTIAAANNARAITSYIEGNTIYLQNLTLQGTGTYTSSGAAIGFSAPTGDDKSTEILGSYAIKGFSTTGNGAGVNSTTSGGTIVLGSVGGLVEFSNNTSSGQGGAIRAQDLVFNANAILSNNKTTSNSGGAIYAAGNITFSGSATITGNRDESANNGSGHYGGAIHMNTAGTKLWFMDNATLESNATVNGNGGAGRVYFLVADKDLFVASNTANRNVVTSAHGGAFYVQADMSVAGVTTATGNYAASSGGAFYLQGSGTFNGGSTFTNNTAATGNGGAVYWGAAASGNLAFNADSADILFDGNIANGNANALFISQNSSSAITHTLVLNTGTGNTIAFHDPVASTSNASSASILVDISGSGIVLFDTYKSNITADTTVAAGATLRLANGAIYGASNSTGAFTLKNGATLSGNGAISAGAIAIEAGTLLEVADSGTLLLDSSAPSIAGGLRLAGHGTIDAGQALSAAQINVGVLTGTAPNSAQTLSFASSTPLTLETGGTISFDLFGGASSDQLTADSLSFGGGNIINLLGLSGTYTLLTTANSTFTTSDFTLYVNGLAPTARYGVTPTVNSAGSGSELVVDFSTKNLAVNWTGAADGTWKASTASDANWTDNAATPENFFQNGDRVLFDDSAAGKSVGIDAAGVQVADMTVNTSGTYTFAGAGGITAGTAYTIASSTFTPTGKLVKSGGGELAFANAAANQFAGGIDIDGGVISFTRADQIGTSGTSVSFAAAASGTLRPAVSGIEFSNTIDIGAGATAAVEVRSGSATYRGTLNAATGADVFAKTGAGLLVLDADNAAFAGSTRIAAGSLLLASGAQLGGAVTVLNGATLGGRGVAGTGAGGVTVQSGGIIEIGLPGTPGAQTLTLNNLSLDGAVLKYDLFGTTGGDGFQESDRIALTGAPLVLGGGDSTILIESFQTGTFNLGNLAALDGHASVAIAGGGGSRQSVVLSSTNSDLILTAGADMSRVLRWTGSTSAEWDGSTVNWTDSGSVNEFASGDRVIFDGVADAANPGNRILSINGGVMRVSDLWMQGAADYEFPGSHGIEASAPNVIHVGGSSAVDAPAGKLVKDGAGTLTFSNSAANNFAGGVEVRAGTIVFARADHLGDGGNGIHFTGSGTLRLSAEPGAALPNNLVVDDAQTAALDTNGHSLVLGGTLASGGTGATLAKLGADALTLTADSSGFAGKFDVLSGTVALASNARLGGAVSIASGAAFGGAGFADGAVTAASGARVEVGGPAAGTLTVADLRLNSGAVIAGSGTLAGRTVIGADAPGVVTADIATAAQLFLTGTLTGSGTLAKTGAGDLVYANAAALGHTATEIREGYVMLRGIDGLAAASGTHVVALAGGWLDLSETSFDTSGSSAHDWSGLVLTGSQGGVIGGNDRITLRAGETAFDIGSATKQGVFVVIAAGAGGTAALSGSNTYMGYTRIDSGALEVSADAQLGDTTAHREVVLNGGSLRVTGSGFTTARALELRAAGEVFVADSATTAWAAINKNAASSVAFTKTGSGALVIAGANTADTTSVAAGRLVARQAAGAGAGAVTVADGAAFVFENVPAGTVANRFTGAGSLEITGGALTLSGASDIARISVTGGASVTASSAGGLGGASTSVRIDAARALLGATNTTLGAVELANGGTLGFAPSATSFKRAALGSLSGGGVLALNTNLGLSLGDQFAVASAPSGGYTLVVTNTGAAPAALGAPVDLLVAPSGGGATFELEGGHIDAGMYAYTLNVADGDGQVLVSLGGSGALSNAGGIITGMSGAMPLSWFAELDTVHKRMGELRALPAEKGRWQTWLRGYGQRLDVESKATGVAFSERQIGGDVGLDCNVGNIDGTGAAVYIGGFMGYGQAERDFDSAGDGRSESMYGGVYGTVVTGNGWYLDGVLKYNGFKNRFNATATTREFISARYNTYAIGGSLEAGKKIDFGKGWFFEPQIQGAFTMLSGKEYSASNGMEVELRWGTTGQGRVGFLFGRGFTSGFGEFFQPYVKLYGASQWTTDGQVIVGGDRFNPTLKGDRIEGGCGLMWMPGRRTQLYIDYELASADYYDKPWGFNFGFRHMW</sequence>
<dbReference type="InterPro" id="IPR003368">
    <property type="entry name" value="POMP_repeat"/>
</dbReference>
<evidence type="ECO:0000256" key="3">
    <source>
        <dbReference type="ARBA" id="ARBA00004613"/>
    </source>
</evidence>
<dbReference type="Pfam" id="PF12951">
    <property type="entry name" value="PATR"/>
    <property type="match status" value="6"/>
</dbReference>
<dbReference type="NCBIfam" id="TIGR01414">
    <property type="entry name" value="autotrans_barl"/>
    <property type="match status" value="1"/>
</dbReference>
<feature type="signal peptide" evidence="8">
    <location>
        <begin position="1"/>
        <end position="23"/>
    </location>
</feature>
<comment type="subcellular location">
    <subcellularLocation>
        <location evidence="1">Cell envelope</location>
    </subcellularLocation>
    <subcellularLocation>
        <location evidence="2">Cell outer membrane</location>
    </subcellularLocation>
    <subcellularLocation>
        <location evidence="3">Secreted</location>
    </subcellularLocation>
</comment>
<dbReference type="InterPro" id="IPR005546">
    <property type="entry name" value="Autotransporte_beta"/>
</dbReference>
<dbReference type="EMBL" id="LRRQ01000174">
    <property type="protein sequence ID" value="OAM87362.1"/>
    <property type="molecule type" value="Genomic_DNA"/>
</dbReference>
<dbReference type="InterPro" id="IPR013425">
    <property type="entry name" value="Autotrns_rpt"/>
</dbReference>
<reference evidence="10 11" key="1">
    <citation type="submission" date="2016-01" db="EMBL/GenBank/DDBJ databases">
        <title>High potential of lignocellulose degradation of a new Verrucomicrobia species.</title>
        <authorList>
            <person name="Wang Y."/>
            <person name="Shi Y."/>
            <person name="Qiu Z."/>
            <person name="Liu S."/>
            <person name="Yang H."/>
        </authorList>
    </citation>
    <scope>NUCLEOTIDE SEQUENCE [LARGE SCALE GENOMIC DNA]</scope>
    <source>
        <strain evidence="10 11">TSB47</strain>
    </source>
</reference>
<dbReference type="NCBIfam" id="TIGR02601">
    <property type="entry name" value="autotrns_rpt"/>
    <property type="match status" value="2"/>
</dbReference>
<dbReference type="SUPFAM" id="SSF51126">
    <property type="entry name" value="Pectin lyase-like"/>
    <property type="match status" value="3"/>
</dbReference>
<dbReference type="PANTHER" id="PTHR35037">
    <property type="entry name" value="C-TERMINAL REGION OF AIDA-LIKE PROTEIN"/>
    <property type="match status" value="1"/>
</dbReference>
<dbReference type="InterPro" id="IPR006626">
    <property type="entry name" value="PbH1"/>
</dbReference>
<dbReference type="PRINTS" id="PR01484">
    <property type="entry name" value="PRTACTNFAMLY"/>
</dbReference>
<comment type="caution">
    <text evidence="10">The sequence shown here is derived from an EMBL/GenBank/DDBJ whole genome shotgun (WGS) entry which is preliminary data.</text>
</comment>
<dbReference type="PANTHER" id="PTHR35037:SF3">
    <property type="entry name" value="C-TERMINAL REGION OF AIDA-LIKE PROTEIN"/>
    <property type="match status" value="1"/>
</dbReference>
<dbReference type="OrthoDB" id="199647at2"/>
<dbReference type="Gene3D" id="2.40.128.130">
    <property type="entry name" value="Autotransporter beta-domain"/>
    <property type="match status" value="1"/>
</dbReference>
<evidence type="ECO:0000256" key="8">
    <source>
        <dbReference type="SAM" id="SignalP"/>
    </source>
</evidence>
<keyword evidence="11" id="KW-1185">Reference proteome</keyword>
<keyword evidence="7" id="KW-0998">Cell outer membrane</keyword>
<dbReference type="Proteomes" id="UP000078486">
    <property type="component" value="Unassembled WGS sequence"/>
</dbReference>
<keyword evidence="5 8" id="KW-0732">Signal</keyword>
<dbReference type="InterPro" id="IPR036709">
    <property type="entry name" value="Autotransporte_beta_dom_sf"/>
</dbReference>
<evidence type="ECO:0000256" key="7">
    <source>
        <dbReference type="ARBA" id="ARBA00023237"/>
    </source>
</evidence>
<evidence type="ECO:0000313" key="10">
    <source>
        <dbReference type="EMBL" id="OAM87362.1"/>
    </source>
</evidence>
<dbReference type="SMART" id="SM00710">
    <property type="entry name" value="PbH1"/>
    <property type="match status" value="8"/>
</dbReference>
<evidence type="ECO:0000259" key="9">
    <source>
        <dbReference type="PROSITE" id="PS51208"/>
    </source>
</evidence>
<evidence type="ECO:0000313" key="11">
    <source>
        <dbReference type="Proteomes" id="UP000078486"/>
    </source>
</evidence>
<dbReference type="InterPro" id="IPR012332">
    <property type="entry name" value="Autotransporter_pectin_lyase_C"/>
</dbReference>
<dbReference type="InterPro" id="IPR003991">
    <property type="entry name" value="Pertactin_virulence_factor"/>
</dbReference>
<dbReference type="PROSITE" id="PS51208">
    <property type="entry name" value="AUTOTRANSPORTER"/>
    <property type="match status" value="1"/>
</dbReference>
<evidence type="ECO:0000256" key="2">
    <source>
        <dbReference type="ARBA" id="ARBA00004442"/>
    </source>
</evidence>
<keyword evidence="6" id="KW-0472">Membrane</keyword>
<evidence type="ECO:0000256" key="6">
    <source>
        <dbReference type="ARBA" id="ARBA00023136"/>
    </source>
</evidence>
<dbReference type="InterPro" id="IPR004899">
    <property type="entry name" value="Pertactin_central"/>
</dbReference>
<name>A0A178IBF2_9BACT</name>
<evidence type="ECO:0000256" key="4">
    <source>
        <dbReference type="ARBA" id="ARBA00022525"/>
    </source>
</evidence>
<gene>
    <name evidence="10" type="ORF">AW736_23435</name>
</gene>
<dbReference type="InterPro" id="IPR011050">
    <property type="entry name" value="Pectin_lyase_fold/virulence"/>
</dbReference>
<dbReference type="RefSeq" id="WP_068772734.1">
    <property type="nucleotide sequence ID" value="NZ_KV441845.1"/>
</dbReference>
<dbReference type="SMART" id="SM00869">
    <property type="entry name" value="Autotransporter"/>
    <property type="match status" value="1"/>
</dbReference>
<dbReference type="InterPro" id="IPR051551">
    <property type="entry name" value="Autotransporter_adhesion"/>
</dbReference>
<dbReference type="STRING" id="1184151.AW736_23435"/>
<feature type="domain" description="Autotransporter" evidence="9">
    <location>
        <begin position="1869"/>
        <end position="2141"/>
    </location>
</feature>
<evidence type="ECO:0000256" key="1">
    <source>
        <dbReference type="ARBA" id="ARBA00004196"/>
    </source>
</evidence>
<accession>A0A178IBF2</accession>
<evidence type="ECO:0000256" key="5">
    <source>
        <dbReference type="ARBA" id="ARBA00022729"/>
    </source>
</evidence>
<dbReference type="Pfam" id="PF03212">
    <property type="entry name" value="Pertactin"/>
    <property type="match status" value="1"/>
</dbReference>
<dbReference type="NCBIfam" id="TIGR01376">
    <property type="entry name" value="POMP_repeat"/>
    <property type="match status" value="1"/>
</dbReference>
<dbReference type="SUPFAM" id="SSF103515">
    <property type="entry name" value="Autotransporter"/>
    <property type="match status" value="1"/>
</dbReference>
<protein>
    <recommendedName>
        <fullName evidence="9">Autotransporter domain-containing protein</fullName>
    </recommendedName>
</protein>
<organism evidence="10 11">
    <name type="scientific">Termitidicoccus mucosus</name>
    <dbReference type="NCBI Taxonomy" id="1184151"/>
    <lineage>
        <taxon>Bacteria</taxon>
        <taxon>Pseudomonadati</taxon>
        <taxon>Verrucomicrobiota</taxon>
        <taxon>Opitutia</taxon>
        <taxon>Opitutales</taxon>
        <taxon>Opitutaceae</taxon>
        <taxon>Termitidicoccus</taxon>
    </lineage>
</organism>
<dbReference type="InterPro" id="IPR006315">
    <property type="entry name" value="OM_autotransptr_brl_dom"/>
</dbReference>
<dbReference type="Gene3D" id="2.160.20.20">
    <property type="match status" value="1"/>
</dbReference>
<proteinExistence type="predicted"/>
<keyword evidence="4" id="KW-0964">Secreted</keyword>
<dbReference type="GO" id="GO:0005576">
    <property type="term" value="C:extracellular region"/>
    <property type="evidence" value="ECO:0007669"/>
    <property type="project" value="UniProtKB-SubCell"/>
</dbReference>